<gene>
    <name evidence="2" type="ORF">EV186_102558</name>
</gene>
<dbReference type="NCBIfam" id="TIGR01764">
    <property type="entry name" value="excise"/>
    <property type="match status" value="1"/>
</dbReference>
<dbReference type="OrthoDB" id="3788906at2"/>
<evidence type="ECO:0000313" key="3">
    <source>
        <dbReference type="Proteomes" id="UP000295444"/>
    </source>
</evidence>
<dbReference type="Pfam" id="PF12728">
    <property type="entry name" value="HTH_17"/>
    <property type="match status" value="1"/>
</dbReference>
<sequence>MTENAVTGFSNSPDGNAELADCLRALTNVLRAWLDRVPQDPDALLTPDDMALVLKLPARTIKDQAAAGVFQHHRFGKHYRFSRADIAAIQQRAECSEQPVRRPRIR</sequence>
<dbReference type="Proteomes" id="UP000295444">
    <property type="component" value="Unassembled WGS sequence"/>
</dbReference>
<organism evidence="2 3">
    <name type="scientific">Labedaea rhizosphaerae</name>
    <dbReference type="NCBI Taxonomy" id="598644"/>
    <lineage>
        <taxon>Bacteria</taxon>
        <taxon>Bacillati</taxon>
        <taxon>Actinomycetota</taxon>
        <taxon>Actinomycetes</taxon>
        <taxon>Pseudonocardiales</taxon>
        <taxon>Pseudonocardiaceae</taxon>
        <taxon>Labedaea</taxon>
    </lineage>
</organism>
<feature type="domain" description="Helix-turn-helix" evidence="1">
    <location>
        <begin position="44"/>
        <end position="91"/>
    </location>
</feature>
<comment type="caution">
    <text evidence="2">The sequence shown here is derived from an EMBL/GenBank/DDBJ whole genome shotgun (WGS) entry which is preliminary data.</text>
</comment>
<name>A0A4R6SH69_LABRH</name>
<keyword evidence="3" id="KW-1185">Reference proteome</keyword>
<accession>A0A4R6SH69</accession>
<dbReference type="InterPro" id="IPR010093">
    <property type="entry name" value="SinI_DNA-bd"/>
</dbReference>
<dbReference type="RefSeq" id="WP_133850215.1">
    <property type="nucleotide sequence ID" value="NZ_SNXZ01000002.1"/>
</dbReference>
<reference evidence="2 3" key="1">
    <citation type="submission" date="2019-03" db="EMBL/GenBank/DDBJ databases">
        <title>Genomic Encyclopedia of Type Strains, Phase IV (KMG-IV): sequencing the most valuable type-strain genomes for metagenomic binning, comparative biology and taxonomic classification.</title>
        <authorList>
            <person name="Goeker M."/>
        </authorList>
    </citation>
    <scope>NUCLEOTIDE SEQUENCE [LARGE SCALE GENOMIC DNA]</scope>
    <source>
        <strain evidence="2 3">DSM 45361</strain>
    </source>
</reference>
<protein>
    <submittedName>
        <fullName evidence="2">Excisionase family DNA binding protein</fullName>
    </submittedName>
</protein>
<dbReference type="GO" id="GO:0003677">
    <property type="term" value="F:DNA binding"/>
    <property type="evidence" value="ECO:0007669"/>
    <property type="project" value="InterPro"/>
</dbReference>
<evidence type="ECO:0000313" key="2">
    <source>
        <dbReference type="EMBL" id="TDQ00696.1"/>
    </source>
</evidence>
<dbReference type="AlphaFoldDB" id="A0A4R6SH69"/>
<dbReference type="EMBL" id="SNXZ01000002">
    <property type="protein sequence ID" value="TDQ00696.1"/>
    <property type="molecule type" value="Genomic_DNA"/>
</dbReference>
<evidence type="ECO:0000259" key="1">
    <source>
        <dbReference type="Pfam" id="PF12728"/>
    </source>
</evidence>
<proteinExistence type="predicted"/>
<dbReference type="InterPro" id="IPR041657">
    <property type="entry name" value="HTH_17"/>
</dbReference>